<dbReference type="Pfam" id="PF03009">
    <property type="entry name" value="GDPD"/>
    <property type="match status" value="1"/>
</dbReference>
<dbReference type="Proteomes" id="UP000280935">
    <property type="component" value="Unassembled WGS sequence"/>
</dbReference>
<dbReference type="InterPro" id="IPR030395">
    <property type="entry name" value="GP_PDE_dom"/>
</dbReference>
<name>A0A3P1X330_9ACTN</name>
<dbReference type="RefSeq" id="WP_125226755.1">
    <property type="nucleotide sequence ID" value="NZ_RQYT01000002.1"/>
</dbReference>
<protein>
    <submittedName>
        <fullName evidence="2">Glycerophosphodiester phosphodiesterase</fullName>
    </submittedName>
</protein>
<dbReference type="PANTHER" id="PTHR43805:SF1">
    <property type="entry name" value="GP-PDE DOMAIN-CONTAINING PROTEIN"/>
    <property type="match status" value="1"/>
</dbReference>
<organism evidence="2 3">
    <name type="scientific">Arachnia propionica</name>
    <dbReference type="NCBI Taxonomy" id="1750"/>
    <lineage>
        <taxon>Bacteria</taxon>
        <taxon>Bacillati</taxon>
        <taxon>Actinomycetota</taxon>
        <taxon>Actinomycetes</taxon>
        <taxon>Propionibacteriales</taxon>
        <taxon>Propionibacteriaceae</taxon>
        <taxon>Arachnia</taxon>
    </lineage>
</organism>
<evidence type="ECO:0000313" key="3">
    <source>
        <dbReference type="Proteomes" id="UP000280935"/>
    </source>
</evidence>
<dbReference type="PANTHER" id="PTHR43805">
    <property type="entry name" value="GLYCEROPHOSPHORYL DIESTER PHOSPHODIESTERASE"/>
    <property type="match status" value="1"/>
</dbReference>
<feature type="domain" description="GP-PDE" evidence="1">
    <location>
        <begin position="10"/>
        <end position="248"/>
    </location>
</feature>
<evidence type="ECO:0000313" key="2">
    <source>
        <dbReference type="EMBL" id="RRD51163.1"/>
    </source>
</evidence>
<proteinExistence type="predicted"/>
<dbReference type="PROSITE" id="PS51704">
    <property type="entry name" value="GP_PDE"/>
    <property type="match status" value="1"/>
</dbReference>
<dbReference type="OrthoDB" id="5241788at2"/>
<evidence type="ECO:0000259" key="1">
    <source>
        <dbReference type="PROSITE" id="PS51704"/>
    </source>
</evidence>
<accession>A0A3P1X330</accession>
<dbReference type="GO" id="GO:0008081">
    <property type="term" value="F:phosphoric diester hydrolase activity"/>
    <property type="evidence" value="ECO:0007669"/>
    <property type="project" value="InterPro"/>
</dbReference>
<dbReference type="EMBL" id="RQYT01000002">
    <property type="protein sequence ID" value="RRD51163.1"/>
    <property type="molecule type" value="Genomic_DNA"/>
</dbReference>
<sequence length="260" mass="28709">MAEGYLDPEFAPMAHRGGALLTANLGIENTLAAFQNAVDLGYTYMETDVHATSDGVALAFHDPNLARVTDIDARISDLPFAALKEVRVAGKEPIPRVEELLEAFPRQRFNFDIKSPGAIEPLARVIERSKAQQRVCVASFSQARISRFRRRLPGVTTAFGPVGVSRMVGGLLPRRRDRGPAVFQVPVEQRIAGVRIRVLTPERVAAIHRAGFKVHVWTIDTPGQMHTLIDWGVDGIVTDRPDLLKNVLQARGMWERSTGT</sequence>
<comment type="caution">
    <text evidence="2">The sequence shown here is derived from an EMBL/GenBank/DDBJ whole genome shotgun (WGS) entry which is preliminary data.</text>
</comment>
<reference evidence="2 3" key="1">
    <citation type="submission" date="2018-11" db="EMBL/GenBank/DDBJ databases">
        <title>Genomes From Bacteria Associated with the Canine Oral Cavity: a Test Case for Automated Genome-Based Taxonomic Assignment.</title>
        <authorList>
            <person name="Coil D.A."/>
            <person name="Jospin G."/>
            <person name="Darling A.E."/>
            <person name="Wallis C."/>
            <person name="Davis I.J."/>
            <person name="Harris S."/>
            <person name="Eisen J.A."/>
            <person name="Holcombe L.J."/>
            <person name="O'Flynn C."/>
        </authorList>
    </citation>
    <scope>NUCLEOTIDE SEQUENCE [LARGE SCALE GENOMIC DNA]</scope>
    <source>
        <strain evidence="2 3">OH2822_COT-296</strain>
    </source>
</reference>
<gene>
    <name evidence="2" type="ORF">EII35_01830</name>
</gene>
<dbReference type="AlphaFoldDB" id="A0A3P1X330"/>
<dbReference type="Gene3D" id="3.20.20.190">
    <property type="entry name" value="Phosphatidylinositol (PI) phosphodiesterase"/>
    <property type="match status" value="1"/>
</dbReference>
<dbReference type="CDD" id="cd08561">
    <property type="entry name" value="GDPD_cytoplasmic_ScUgpQ2_like"/>
    <property type="match status" value="1"/>
</dbReference>
<dbReference type="InterPro" id="IPR017946">
    <property type="entry name" value="PLC-like_Pdiesterase_TIM-brl"/>
</dbReference>
<dbReference type="SUPFAM" id="SSF51695">
    <property type="entry name" value="PLC-like phosphodiesterases"/>
    <property type="match status" value="1"/>
</dbReference>
<dbReference type="GO" id="GO:0006629">
    <property type="term" value="P:lipid metabolic process"/>
    <property type="evidence" value="ECO:0007669"/>
    <property type="project" value="InterPro"/>
</dbReference>